<comment type="caution">
    <text evidence="6">The sequence shown here is derived from an EMBL/GenBank/DDBJ whole genome shotgun (WGS) entry which is preliminary data.</text>
</comment>
<dbReference type="PANTHER" id="PTHR43212:SF3">
    <property type="entry name" value="QUERCETIN 2,3-DIOXYGENASE"/>
    <property type="match status" value="1"/>
</dbReference>
<accession>A0A2T5MFG3</accession>
<dbReference type="PANTHER" id="PTHR43212">
    <property type="entry name" value="QUERCETIN 2,3-DIOXYGENASE"/>
    <property type="match status" value="1"/>
</dbReference>
<evidence type="ECO:0000256" key="2">
    <source>
        <dbReference type="PIRSR" id="PIRSR006232-1"/>
    </source>
</evidence>
<evidence type="ECO:0000259" key="4">
    <source>
        <dbReference type="Pfam" id="PF02678"/>
    </source>
</evidence>
<dbReference type="InterPro" id="IPR012093">
    <property type="entry name" value="Pirin"/>
</dbReference>
<dbReference type="Pfam" id="PF02678">
    <property type="entry name" value="Pirin"/>
    <property type="match status" value="1"/>
</dbReference>
<name>A0A2T5MFG3_9GAMM</name>
<dbReference type="AlphaFoldDB" id="A0A2T5MFG3"/>
<dbReference type="PIRSF" id="PIRSF006232">
    <property type="entry name" value="Pirin"/>
    <property type="match status" value="1"/>
</dbReference>
<feature type="domain" description="Quercetin 2,3-dioxygenase C-terminal cupin" evidence="5">
    <location>
        <begin position="147"/>
        <end position="231"/>
    </location>
</feature>
<feature type="binding site" evidence="2">
    <location>
        <position position="59"/>
    </location>
    <ligand>
        <name>Fe cation</name>
        <dbReference type="ChEBI" id="CHEBI:24875"/>
    </ligand>
</feature>
<feature type="binding site" evidence="2">
    <location>
        <position position="57"/>
    </location>
    <ligand>
        <name>Fe cation</name>
        <dbReference type="ChEBI" id="CHEBI:24875"/>
    </ligand>
</feature>
<dbReference type="InterPro" id="IPR003829">
    <property type="entry name" value="Pirin_N_dom"/>
</dbReference>
<keyword evidence="6" id="KW-0223">Dioxygenase</keyword>
<dbReference type="RefSeq" id="WP_107939849.1">
    <property type="nucleotide sequence ID" value="NZ_QANS01000003.1"/>
</dbReference>
<evidence type="ECO:0000259" key="5">
    <source>
        <dbReference type="Pfam" id="PF17954"/>
    </source>
</evidence>
<evidence type="ECO:0000313" key="7">
    <source>
        <dbReference type="Proteomes" id="UP000244248"/>
    </source>
</evidence>
<protein>
    <submittedName>
        <fullName evidence="6">Quercetin 2,3-dioxygenase</fullName>
    </submittedName>
</protein>
<evidence type="ECO:0000313" key="6">
    <source>
        <dbReference type="EMBL" id="PTU31306.1"/>
    </source>
</evidence>
<proteinExistence type="inferred from homology"/>
<comment type="cofactor">
    <cofactor evidence="2">
        <name>Fe cation</name>
        <dbReference type="ChEBI" id="CHEBI:24875"/>
    </cofactor>
    <text evidence="2">Binds 1 Fe cation per subunit.</text>
</comment>
<dbReference type="InterPro" id="IPR011051">
    <property type="entry name" value="RmlC_Cupin_sf"/>
</dbReference>
<reference evidence="6 7" key="1">
    <citation type="submission" date="2018-04" db="EMBL/GenBank/DDBJ databases">
        <title>Novel species isolated from glacier.</title>
        <authorList>
            <person name="Liu Q."/>
            <person name="Xin Y.-H."/>
        </authorList>
    </citation>
    <scope>NUCLEOTIDE SEQUENCE [LARGE SCALE GENOMIC DNA]</scope>
    <source>
        <strain evidence="6 7">GT1R17</strain>
    </source>
</reference>
<dbReference type="SUPFAM" id="SSF51182">
    <property type="entry name" value="RmlC-like cupins"/>
    <property type="match status" value="1"/>
</dbReference>
<feature type="domain" description="Pirin N-terminal" evidence="4">
    <location>
        <begin position="10"/>
        <end position="119"/>
    </location>
</feature>
<sequence>MITLRRSEDRGHAEHGWLDSYHTFSFSDYQDRRFMGFSDLRVINEDRIVPGTGFGTHGHRDMEIITYVLAGGVHHQDSTGGEGILRHGELQMMSAGSGVRHSEKNPSNSEHLHLLQIWIEPNELNVAPSYDQQALDADALRKGFVTVIAPKDEGAQFPIHQDARLLIAWPAEGQTLEKTLDAQRRYYLHVATGSVQLGTQRLVAGDAAMIDQETALSLTATAESEVLLFDLKP</sequence>
<comment type="similarity">
    <text evidence="1 3">Belongs to the pirin family.</text>
</comment>
<feature type="binding site" evidence="2">
    <location>
        <position position="101"/>
    </location>
    <ligand>
        <name>Fe cation</name>
        <dbReference type="ChEBI" id="CHEBI:24875"/>
    </ligand>
</feature>
<dbReference type="InterPro" id="IPR014710">
    <property type="entry name" value="RmlC-like_jellyroll"/>
</dbReference>
<keyword evidence="2" id="KW-0479">Metal-binding</keyword>
<keyword evidence="6" id="KW-0560">Oxidoreductase</keyword>
<keyword evidence="2" id="KW-0408">Iron</keyword>
<dbReference type="OrthoDB" id="9780903at2"/>
<dbReference type="Proteomes" id="UP000244248">
    <property type="component" value="Unassembled WGS sequence"/>
</dbReference>
<dbReference type="CDD" id="cd02910">
    <property type="entry name" value="cupin_Yhhw_N"/>
    <property type="match status" value="1"/>
</dbReference>
<feature type="binding site" evidence="2">
    <location>
        <position position="103"/>
    </location>
    <ligand>
        <name>Fe cation</name>
        <dbReference type="ChEBI" id="CHEBI:24875"/>
    </ligand>
</feature>
<dbReference type="Gene3D" id="2.60.120.10">
    <property type="entry name" value="Jelly Rolls"/>
    <property type="match status" value="2"/>
</dbReference>
<dbReference type="EMBL" id="QANS01000003">
    <property type="protein sequence ID" value="PTU31306.1"/>
    <property type="molecule type" value="Genomic_DNA"/>
</dbReference>
<organism evidence="6 7">
    <name type="scientific">Stenotrophobium rhamnosiphilum</name>
    <dbReference type="NCBI Taxonomy" id="2029166"/>
    <lineage>
        <taxon>Bacteria</taxon>
        <taxon>Pseudomonadati</taxon>
        <taxon>Pseudomonadota</taxon>
        <taxon>Gammaproteobacteria</taxon>
        <taxon>Nevskiales</taxon>
        <taxon>Nevskiaceae</taxon>
        <taxon>Stenotrophobium</taxon>
    </lineage>
</organism>
<dbReference type="Pfam" id="PF17954">
    <property type="entry name" value="Pirin_C_2"/>
    <property type="match status" value="1"/>
</dbReference>
<dbReference type="GO" id="GO:0046872">
    <property type="term" value="F:metal ion binding"/>
    <property type="evidence" value="ECO:0007669"/>
    <property type="project" value="UniProtKB-KW"/>
</dbReference>
<evidence type="ECO:0000256" key="1">
    <source>
        <dbReference type="ARBA" id="ARBA00008416"/>
    </source>
</evidence>
<dbReference type="InterPro" id="IPR041602">
    <property type="entry name" value="Quercetinase_C"/>
</dbReference>
<gene>
    <name evidence="6" type="ORF">CJD38_08120</name>
</gene>
<dbReference type="GO" id="GO:0051213">
    <property type="term" value="F:dioxygenase activity"/>
    <property type="evidence" value="ECO:0007669"/>
    <property type="project" value="UniProtKB-KW"/>
</dbReference>
<evidence type="ECO:0000256" key="3">
    <source>
        <dbReference type="RuleBase" id="RU003457"/>
    </source>
</evidence>
<keyword evidence="7" id="KW-1185">Reference proteome</keyword>